<evidence type="ECO:0000313" key="2">
    <source>
        <dbReference type="Proteomes" id="UP000284403"/>
    </source>
</evidence>
<dbReference type="AlphaFoldDB" id="A0A3R7N5F0"/>
<sequence>MASWDPGSYVAEALSRRIRAFARQEKYNNIPSYYDAVTSSLQAHEDSKYADAVLEKQFKQNVGIDVDVWGKPFTVVVNPRDVRGLSNVKKSVETIIQESLKATETISLELSDLNGKGGVFPVTEELFGILSHVREMSLLTGNRFVPTSEGRGLSSTLHQEPSVLSGLVMADDFKIHWPKGMSLVLDEYMKAWFVDHVAVRLKALNEFLGFLASYEGFSRAFGHPRESEVWRSGIPGIRGKDKKQYVTSLELYDEKSAIVTQIAPQCLADPFGMQCSTAICRTTTTAYCLSRTLSEGGDKESVLKFVHEWRKNHDPESRQALFSFLLIYGDGNSISDLTDNDVGENDALRLQLHDSKIQASQAHQQIEKK</sequence>
<dbReference type="InterPro" id="IPR003374">
    <property type="entry name" value="ApbE-like_sf"/>
</dbReference>
<protein>
    <submittedName>
        <fullName evidence="1">Uncharacterized protein</fullName>
    </submittedName>
</protein>
<accession>A0A3R7N5F0</accession>
<keyword evidence="2" id="KW-1185">Reference proteome</keyword>
<dbReference type="RefSeq" id="XP_029223439.1">
    <property type="nucleotide sequence ID" value="XM_029376452.1"/>
</dbReference>
<organism evidence="1 2">
    <name type="scientific">Trypanosoma conorhini</name>
    <dbReference type="NCBI Taxonomy" id="83891"/>
    <lineage>
        <taxon>Eukaryota</taxon>
        <taxon>Discoba</taxon>
        <taxon>Euglenozoa</taxon>
        <taxon>Kinetoplastea</taxon>
        <taxon>Metakinetoplastina</taxon>
        <taxon>Trypanosomatida</taxon>
        <taxon>Trypanosomatidae</taxon>
        <taxon>Trypanosoma</taxon>
    </lineage>
</organism>
<evidence type="ECO:0000313" key="1">
    <source>
        <dbReference type="EMBL" id="RNE96809.1"/>
    </source>
</evidence>
<dbReference type="GeneID" id="40323252"/>
<dbReference type="EMBL" id="MKKU01001213">
    <property type="protein sequence ID" value="RNE96809.1"/>
    <property type="molecule type" value="Genomic_DNA"/>
</dbReference>
<proteinExistence type="predicted"/>
<reference evidence="1 2" key="1">
    <citation type="journal article" date="2018" name="BMC Genomics">
        <title>Genomic comparison of Trypanosoma conorhini and Trypanosoma rangeli to Trypanosoma cruzi strains of high and low virulence.</title>
        <authorList>
            <person name="Bradwell K.R."/>
            <person name="Koparde V.N."/>
            <person name="Matveyev A.V."/>
            <person name="Serrano M.G."/>
            <person name="Alves J.M."/>
            <person name="Parikh H."/>
            <person name="Huang B."/>
            <person name="Lee V."/>
            <person name="Espinosa-Alvarez O."/>
            <person name="Ortiz P.A."/>
            <person name="Costa-Martins A.G."/>
            <person name="Teixeira M.M."/>
            <person name="Buck G.A."/>
        </authorList>
    </citation>
    <scope>NUCLEOTIDE SEQUENCE [LARGE SCALE GENOMIC DNA]</scope>
    <source>
        <strain evidence="1 2">025E</strain>
    </source>
</reference>
<dbReference type="Gene3D" id="3.10.520.10">
    <property type="entry name" value="ApbE-like domains"/>
    <property type="match status" value="1"/>
</dbReference>
<dbReference type="OrthoDB" id="243440at2759"/>
<dbReference type="Proteomes" id="UP000284403">
    <property type="component" value="Unassembled WGS sequence"/>
</dbReference>
<name>A0A3R7N5F0_9TRYP</name>
<dbReference type="SUPFAM" id="SSF143631">
    <property type="entry name" value="ApbE-like"/>
    <property type="match status" value="1"/>
</dbReference>
<gene>
    <name evidence="1" type="ORF">Tco025E_09641</name>
</gene>
<comment type="caution">
    <text evidence="1">The sequence shown here is derived from an EMBL/GenBank/DDBJ whole genome shotgun (WGS) entry which is preliminary data.</text>
</comment>